<evidence type="ECO:0000313" key="3">
    <source>
        <dbReference type="Proteomes" id="UP001060919"/>
    </source>
</evidence>
<dbReference type="KEGG" id="aup:AsAng_0059050"/>
<reference evidence="2" key="1">
    <citation type="submission" date="2022-09" db="EMBL/GenBank/DDBJ databases">
        <title>Aureispira anguillicida sp. nov., isolated from Leptocephalus of Japanese eel Anguilla japonica.</title>
        <authorList>
            <person name="Yuasa K."/>
            <person name="Mekata T."/>
            <person name="Ikunari K."/>
        </authorList>
    </citation>
    <scope>NUCLEOTIDE SEQUENCE</scope>
    <source>
        <strain evidence="2">EL160426</strain>
    </source>
</reference>
<keyword evidence="1" id="KW-1133">Transmembrane helix</keyword>
<keyword evidence="1" id="KW-0472">Membrane</keyword>
<protein>
    <submittedName>
        <fullName evidence="2">Uncharacterized protein</fullName>
    </submittedName>
</protein>
<dbReference type="RefSeq" id="WP_264790303.1">
    <property type="nucleotide sequence ID" value="NZ_AP026867.1"/>
</dbReference>
<evidence type="ECO:0000313" key="2">
    <source>
        <dbReference type="EMBL" id="BDS15121.1"/>
    </source>
</evidence>
<accession>A0A915YLG6</accession>
<sequence>MKYNYETLEDLLLHKNFEELNPQEQQFVQQLMSIEMYQQQRAVLLNSKRIFAEPSSFPPNNNLSALQAQFKAQHQRRWMSYLGQPIAAYQAAILAILVGIGVYCLRPITVNTTIQKEIVYVPQVDTVVQEKIILQEKVIYKTKTIQLPAPPPDTVYVPILDKNQFYQNKEDRQIFAKENAKSKSMKEMGALMDFVVGTE</sequence>
<gene>
    <name evidence="2" type="ORF">AsAng_0059050</name>
</gene>
<dbReference type="EMBL" id="AP026867">
    <property type="protein sequence ID" value="BDS15121.1"/>
    <property type="molecule type" value="Genomic_DNA"/>
</dbReference>
<proteinExistence type="predicted"/>
<organism evidence="2 3">
    <name type="scientific">Aureispira anguillae</name>
    <dbReference type="NCBI Taxonomy" id="2864201"/>
    <lineage>
        <taxon>Bacteria</taxon>
        <taxon>Pseudomonadati</taxon>
        <taxon>Bacteroidota</taxon>
        <taxon>Saprospiria</taxon>
        <taxon>Saprospirales</taxon>
        <taxon>Saprospiraceae</taxon>
        <taxon>Aureispira</taxon>
    </lineage>
</organism>
<dbReference type="Proteomes" id="UP001060919">
    <property type="component" value="Chromosome"/>
</dbReference>
<dbReference type="AlphaFoldDB" id="A0A915YLG6"/>
<evidence type="ECO:0000256" key="1">
    <source>
        <dbReference type="SAM" id="Phobius"/>
    </source>
</evidence>
<name>A0A915YLG6_9BACT</name>
<keyword evidence="3" id="KW-1185">Reference proteome</keyword>
<feature type="transmembrane region" description="Helical" evidence="1">
    <location>
        <begin position="86"/>
        <end position="105"/>
    </location>
</feature>
<keyword evidence="1" id="KW-0812">Transmembrane</keyword>